<evidence type="ECO:0000313" key="3">
    <source>
        <dbReference type="Proteomes" id="UP001195483"/>
    </source>
</evidence>
<dbReference type="Proteomes" id="UP001195483">
    <property type="component" value="Unassembled WGS sequence"/>
</dbReference>
<keyword evidence="1" id="KW-0732">Signal</keyword>
<dbReference type="AlphaFoldDB" id="A0AAE0VZS3"/>
<evidence type="ECO:0000256" key="1">
    <source>
        <dbReference type="SAM" id="SignalP"/>
    </source>
</evidence>
<gene>
    <name evidence="2" type="ORF">CHS0354_036367</name>
</gene>
<organism evidence="2 3">
    <name type="scientific">Potamilus streckersoni</name>
    <dbReference type="NCBI Taxonomy" id="2493646"/>
    <lineage>
        <taxon>Eukaryota</taxon>
        <taxon>Metazoa</taxon>
        <taxon>Spiralia</taxon>
        <taxon>Lophotrochozoa</taxon>
        <taxon>Mollusca</taxon>
        <taxon>Bivalvia</taxon>
        <taxon>Autobranchia</taxon>
        <taxon>Heteroconchia</taxon>
        <taxon>Palaeoheterodonta</taxon>
        <taxon>Unionida</taxon>
        <taxon>Unionoidea</taxon>
        <taxon>Unionidae</taxon>
        <taxon>Ambleminae</taxon>
        <taxon>Lampsilini</taxon>
        <taxon>Potamilus</taxon>
    </lineage>
</organism>
<keyword evidence="3" id="KW-1185">Reference proteome</keyword>
<protein>
    <submittedName>
        <fullName evidence="2">Uncharacterized protein</fullName>
    </submittedName>
</protein>
<reference evidence="2" key="2">
    <citation type="journal article" date="2021" name="Genome Biol. Evol.">
        <title>Developing a high-quality reference genome for a parasitic bivalve with doubly uniparental inheritance (Bivalvia: Unionida).</title>
        <authorList>
            <person name="Smith C.H."/>
        </authorList>
    </citation>
    <scope>NUCLEOTIDE SEQUENCE</scope>
    <source>
        <strain evidence="2">CHS0354</strain>
        <tissue evidence="2">Mantle</tissue>
    </source>
</reference>
<proteinExistence type="predicted"/>
<feature type="chain" id="PRO_5042197758" evidence="1">
    <location>
        <begin position="19"/>
        <end position="507"/>
    </location>
</feature>
<sequence length="507" mass="57518">MELFNITVMLLLVTTTLAESCNTKWLKILENDEFGLIVTGSKEDLVKAVLVGAQVRVYVPEWGYLTSLQNLHTITNEICGQAVFHISKFAYDRFLSNAYWYFLNLCSTGNVHASRWMVGEHTQLHVKPETKYNLGMQWFVRKLGCREEPLLSHTEDGTVISGNVLTLANAVRSGFDIRAVDRRLGYTFAIDNLDISINSSSVSAQSLWHVSEQRSGNHFVFQPDSYWWFTIWSTNGYVHITRWSIGDHSNRGDSVINEPIDWFSDPCWMLAYQSYENGTLADGSLELLVSAVLSGHRVRIVRGGYSVEADQINVRGGQVSAQVLSHVSKANITSFQENVYWYWQELSTTGSVRTIRYNVGENTNRGNSIAVEEMAWYIDTRKWRKVYGTNIQGISTFGNKVDLAKAVREGAEVRYRLYVKDHPNDSILMQADNLAVNSDGNVGAMHVRSVSLVNIETSEVEFQANPYWWFTIVSTTGRVDISRWTVGEHVDRGHSNEVMGVDWFVNE</sequence>
<feature type="signal peptide" evidence="1">
    <location>
        <begin position="1"/>
        <end position="18"/>
    </location>
</feature>
<name>A0AAE0VZS3_9BIVA</name>
<accession>A0AAE0VZS3</accession>
<comment type="caution">
    <text evidence="2">The sequence shown here is derived from an EMBL/GenBank/DDBJ whole genome shotgun (WGS) entry which is preliminary data.</text>
</comment>
<reference evidence="2" key="3">
    <citation type="submission" date="2023-05" db="EMBL/GenBank/DDBJ databases">
        <authorList>
            <person name="Smith C.H."/>
        </authorList>
    </citation>
    <scope>NUCLEOTIDE SEQUENCE</scope>
    <source>
        <strain evidence="2">CHS0354</strain>
        <tissue evidence="2">Mantle</tissue>
    </source>
</reference>
<evidence type="ECO:0000313" key="2">
    <source>
        <dbReference type="EMBL" id="KAK3596743.1"/>
    </source>
</evidence>
<dbReference type="EMBL" id="JAEAOA010002129">
    <property type="protein sequence ID" value="KAK3596743.1"/>
    <property type="molecule type" value="Genomic_DNA"/>
</dbReference>
<reference evidence="2" key="1">
    <citation type="journal article" date="2021" name="Genome Biol. Evol.">
        <title>A High-Quality Reference Genome for a Parasitic Bivalve with Doubly Uniparental Inheritance (Bivalvia: Unionida).</title>
        <authorList>
            <person name="Smith C.H."/>
        </authorList>
    </citation>
    <scope>NUCLEOTIDE SEQUENCE</scope>
    <source>
        <strain evidence="2">CHS0354</strain>
    </source>
</reference>